<accession>A0A8U0V4X2</accession>
<reference evidence="3" key="1">
    <citation type="submission" date="2025-08" db="UniProtKB">
        <authorList>
            <consortium name="RefSeq"/>
        </authorList>
    </citation>
    <scope>IDENTIFICATION</scope>
    <source>
        <tissue evidence="3">Brain</tissue>
    </source>
</reference>
<keyword evidence="2" id="KW-1185">Reference proteome</keyword>
<dbReference type="RefSeq" id="XP_044938923.1">
    <property type="nucleotide sequence ID" value="XM_045082988.1"/>
</dbReference>
<feature type="region of interest" description="Disordered" evidence="1">
    <location>
        <begin position="99"/>
        <end position="150"/>
    </location>
</feature>
<evidence type="ECO:0000313" key="3">
    <source>
        <dbReference type="RefSeq" id="XP_044938923.1"/>
    </source>
</evidence>
<name>A0A8U0V4X2_MUSPF</name>
<gene>
    <name evidence="3" type="primary">LOC123392858</name>
</gene>
<dbReference type="Proteomes" id="UP000000715">
    <property type="component" value="Unplaced"/>
</dbReference>
<evidence type="ECO:0000313" key="2">
    <source>
        <dbReference type="Proteomes" id="UP000000715"/>
    </source>
</evidence>
<dbReference type="GeneID" id="123392858"/>
<sequence length="208" mass="22984">MSWMDYFPEFQCDPLRLLGPVLCRYSVKNFHKFSQIFCFPVVHCFPAASGRHAERKSLSDLHSFCTRSFQTLPSVSFSGLGAEAGGVRLHLLGNRTRSRAGMGPTWKPDQVQGPTGSSLETRAAPVSGDQEKTPWHTRLAPGPTESWDTAEASPRTFGFLPDWDLQVHVCPQLKRPISDPKILWEGNSDYTPSAARVLMIVAALGGIL</sequence>
<proteinExistence type="predicted"/>
<organism evidence="2 3">
    <name type="scientific">Mustela putorius furo</name>
    <name type="common">European domestic ferret</name>
    <name type="synonym">Mustela furo</name>
    <dbReference type="NCBI Taxonomy" id="9669"/>
    <lineage>
        <taxon>Eukaryota</taxon>
        <taxon>Metazoa</taxon>
        <taxon>Chordata</taxon>
        <taxon>Craniata</taxon>
        <taxon>Vertebrata</taxon>
        <taxon>Euteleostomi</taxon>
        <taxon>Mammalia</taxon>
        <taxon>Eutheria</taxon>
        <taxon>Laurasiatheria</taxon>
        <taxon>Carnivora</taxon>
        <taxon>Caniformia</taxon>
        <taxon>Musteloidea</taxon>
        <taxon>Mustelidae</taxon>
        <taxon>Mustelinae</taxon>
        <taxon>Mustela</taxon>
    </lineage>
</organism>
<dbReference type="AlphaFoldDB" id="A0A8U0V4X2"/>
<protein>
    <submittedName>
        <fullName evidence="3">Uncharacterized protein LOC123392858</fullName>
    </submittedName>
</protein>
<evidence type="ECO:0000256" key="1">
    <source>
        <dbReference type="SAM" id="MobiDB-lite"/>
    </source>
</evidence>